<dbReference type="Proteomes" id="UP001320706">
    <property type="component" value="Unassembled WGS sequence"/>
</dbReference>
<keyword evidence="1" id="KW-0808">Transferase</keyword>
<sequence>MRLGRTDWRIRSSRLSLTASLKAAQLASSLSLMENSVQFVSTRVLVQNALSRYNNVGNNTEQNWTNAISDMQAALGGQGGAVGQTLLLQARVYPKNATGPNGPYPLINATSDNSEANIQLPWTYPNGTQVYLGDDDLGYPPALYPNLTYYSTDYNSSFRVARATFDGATLGPSSTTVMLGPWLVNSTFSLVSMTMPIINNTSAIDVLGWLTVVMDASLIGDVLTSPEGLDETGETLLFGPVNQTNRFPNGILYDSPTGVSSTAKDEQIRFVLPLSANESGRHPGHTVGTANPAFPMSKYAAVVEAVTKNQDSINNAGSDIATKNEDGQKVSVGFAMPNTKLCDWVVVLEQARSEVWQPINHLRNILLACVFGTAGGLLLIAFPLAHYGSRPIRRLRDATKQTVLPSGYTDSSDSLGSEFSGVHEVEDRDAEERNLAKKEGFLGSVAIWRRGRQRNREERQEHSRRRQFRIPGKVRDRKHVIRDELTDLTMTFNEMSDELMMQYERLEERVRQRTAELEISKKAAEAANESKTLFIANISHELKTPLNGILGMCAVCMQEDDPVRLKRSLGIIYKSGDLLLNLLTDLLTFSKNQVGQQLSLDEKEFRLRDISSQTMAIFDKQAKESQIDLKINFQGSHTSSGLGDQPQLDSMDSGPFGTGRVKDMVLWGDQHRILQVVINLVSNSLKFTPPGGKVTLSVRCLGEAPDFGSRKGSMQSKGSRQQSSRHKGSDASLAVPSSRRTDTANEINVHGRSTTYANFMASERAPSPPPGRSLMFEFEIEDTGPGIPENLQQRIFEPFVQGDLGLSKKYGGTGLGLSICSQLATLMRGTIHLDSEVGRGSTFTMRIPLRHLLSRADSTASSTADLALRSQRPSMEDPKTPGRRSRGDTDAESRASVSTSHSAPIMAPPAAPAPEASPHRYEADSQPRLIGLSQPFFASSQPMESPGSQPGAMEKIAADASSTGKIRVLVAEDNKVNQEVVLRMLKLEDIYDVTVAKDGQEALDLVKQSMDDPHTHPPYNLIFMDVQMPNLDGLQSTRLIREIGYNAPIVALTAFAEESNVKDCLDSGMNYFLSKPIRRPALKKVLKEYCAPIVEENEEEMAAANKAPVDDADETISPGTVMERKPNESGGPMERQLAHDAAIASLAAGTNTTVVVTNSRPSSARNSLEKR</sequence>
<dbReference type="EMBL" id="JAMKPW020000014">
    <property type="protein sequence ID" value="KAK8211432.1"/>
    <property type="molecule type" value="Genomic_DNA"/>
</dbReference>
<gene>
    <name evidence="1" type="primary">SLN1</name>
    <name evidence="1" type="ORF">M8818_003399</name>
</gene>
<reference evidence="1" key="1">
    <citation type="submission" date="2024-02" db="EMBL/GenBank/DDBJ databases">
        <title>Metagenome Assembled Genome of Zalaria obscura JY119.</title>
        <authorList>
            <person name="Vighnesh L."/>
            <person name="Jagadeeshwari U."/>
            <person name="Venkata Ramana C."/>
            <person name="Sasikala C."/>
        </authorList>
    </citation>
    <scope>NUCLEOTIDE SEQUENCE</scope>
    <source>
        <strain evidence="1">JY119</strain>
    </source>
</reference>
<keyword evidence="1" id="KW-0418">Kinase</keyword>
<protein>
    <submittedName>
        <fullName evidence="1">Histidine kinase osmosensor</fullName>
        <ecNumber evidence="1">2.7.13.3</ecNumber>
    </submittedName>
</protein>
<name>A0ACC3SFK4_9PEZI</name>
<dbReference type="EC" id="2.7.13.3" evidence="1"/>
<evidence type="ECO:0000313" key="1">
    <source>
        <dbReference type="EMBL" id="KAK8211432.1"/>
    </source>
</evidence>
<evidence type="ECO:0000313" key="2">
    <source>
        <dbReference type="Proteomes" id="UP001320706"/>
    </source>
</evidence>
<organism evidence="1 2">
    <name type="scientific">Zalaria obscura</name>
    <dbReference type="NCBI Taxonomy" id="2024903"/>
    <lineage>
        <taxon>Eukaryota</taxon>
        <taxon>Fungi</taxon>
        <taxon>Dikarya</taxon>
        <taxon>Ascomycota</taxon>
        <taxon>Pezizomycotina</taxon>
        <taxon>Dothideomycetes</taxon>
        <taxon>Dothideomycetidae</taxon>
        <taxon>Dothideales</taxon>
        <taxon>Zalariaceae</taxon>
        <taxon>Zalaria</taxon>
    </lineage>
</organism>
<accession>A0ACC3SFK4</accession>
<proteinExistence type="predicted"/>
<keyword evidence="2" id="KW-1185">Reference proteome</keyword>
<comment type="caution">
    <text evidence="1">The sequence shown here is derived from an EMBL/GenBank/DDBJ whole genome shotgun (WGS) entry which is preliminary data.</text>
</comment>